<feature type="transmembrane region" description="Helical" evidence="2">
    <location>
        <begin position="24"/>
        <end position="42"/>
    </location>
</feature>
<accession>A0A6A6N3C6</accession>
<keyword evidence="2" id="KW-0812">Transmembrane</keyword>
<dbReference type="EMBL" id="JAAGAX010000003">
    <property type="protein sequence ID" value="KAF2320631.1"/>
    <property type="molecule type" value="Genomic_DNA"/>
</dbReference>
<protein>
    <submittedName>
        <fullName evidence="3">Uncharacterized protein</fullName>
    </submittedName>
</protein>
<keyword evidence="2" id="KW-0472">Membrane</keyword>
<evidence type="ECO:0000313" key="3">
    <source>
        <dbReference type="EMBL" id="KAF2320631.1"/>
    </source>
</evidence>
<keyword evidence="2" id="KW-1133">Transmembrane helix</keyword>
<evidence type="ECO:0000256" key="2">
    <source>
        <dbReference type="SAM" id="Phobius"/>
    </source>
</evidence>
<evidence type="ECO:0000256" key="1">
    <source>
        <dbReference type="SAM" id="MobiDB-lite"/>
    </source>
</evidence>
<sequence>MPNGSLDSHLFKEKSLLTWVVRDSLKHFTFFFLIVYQVFVCWRRLKLRREIELANGGTVQAPQYDVEKLVGTTTNANEKISEARLRRFLIRGLKKEYTPFVTSIQGWAKQPSVEELESLLSNQEALAKQMAKNFESKAILFSKGKHDKKNMSAGNKNNKEGPNVGNAATDNLQNPNIVKWDRSGKIRHIKKICRVKLSKENVARDKEDGDQLKWEQCFTMEVAEGRDNVIVEST</sequence>
<reference evidence="3 4" key="1">
    <citation type="journal article" date="2020" name="Mol. Plant">
        <title>The Chromosome-Based Rubber Tree Genome Provides New Insights into Spurge Genome Evolution and Rubber Biosynthesis.</title>
        <authorList>
            <person name="Liu J."/>
            <person name="Shi C."/>
            <person name="Shi C.C."/>
            <person name="Li W."/>
            <person name="Zhang Q.J."/>
            <person name="Zhang Y."/>
            <person name="Li K."/>
            <person name="Lu H.F."/>
            <person name="Shi C."/>
            <person name="Zhu S.T."/>
            <person name="Xiao Z.Y."/>
            <person name="Nan H."/>
            <person name="Yue Y."/>
            <person name="Zhu X.G."/>
            <person name="Wu Y."/>
            <person name="Hong X.N."/>
            <person name="Fan G.Y."/>
            <person name="Tong Y."/>
            <person name="Zhang D."/>
            <person name="Mao C.L."/>
            <person name="Liu Y.L."/>
            <person name="Hao S.J."/>
            <person name="Liu W.Q."/>
            <person name="Lv M.Q."/>
            <person name="Zhang H.B."/>
            <person name="Liu Y."/>
            <person name="Hu-Tang G.R."/>
            <person name="Wang J.P."/>
            <person name="Wang J.H."/>
            <person name="Sun Y.H."/>
            <person name="Ni S.B."/>
            <person name="Chen W.B."/>
            <person name="Zhang X.C."/>
            <person name="Jiao Y.N."/>
            <person name="Eichler E.E."/>
            <person name="Li G.H."/>
            <person name="Liu X."/>
            <person name="Gao L.Z."/>
        </authorList>
    </citation>
    <scope>NUCLEOTIDE SEQUENCE [LARGE SCALE GENOMIC DNA]</scope>
    <source>
        <strain evidence="4">cv. GT1</strain>
        <tissue evidence="3">Leaf</tissue>
    </source>
</reference>
<dbReference type="Proteomes" id="UP000467840">
    <property type="component" value="Chromosome 10"/>
</dbReference>
<gene>
    <name evidence="3" type="ORF">GH714_029270</name>
</gene>
<proteinExistence type="predicted"/>
<dbReference type="AlphaFoldDB" id="A0A6A6N3C6"/>
<comment type="caution">
    <text evidence="3">The sequence shown here is derived from an EMBL/GenBank/DDBJ whole genome shotgun (WGS) entry which is preliminary data.</text>
</comment>
<evidence type="ECO:0000313" key="4">
    <source>
        <dbReference type="Proteomes" id="UP000467840"/>
    </source>
</evidence>
<feature type="region of interest" description="Disordered" evidence="1">
    <location>
        <begin position="146"/>
        <end position="171"/>
    </location>
</feature>
<name>A0A6A6N3C6_HEVBR</name>
<organism evidence="3 4">
    <name type="scientific">Hevea brasiliensis</name>
    <name type="common">Para rubber tree</name>
    <name type="synonym">Siphonia brasiliensis</name>
    <dbReference type="NCBI Taxonomy" id="3981"/>
    <lineage>
        <taxon>Eukaryota</taxon>
        <taxon>Viridiplantae</taxon>
        <taxon>Streptophyta</taxon>
        <taxon>Embryophyta</taxon>
        <taxon>Tracheophyta</taxon>
        <taxon>Spermatophyta</taxon>
        <taxon>Magnoliopsida</taxon>
        <taxon>eudicotyledons</taxon>
        <taxon>Gunneridae</taxon>
        <taxon>Pentapetalae</taxon>
        <taxon>rosids</taxon>
        <taxon>fabids</taxon>
        <taxon>Malpighiales</taxon>
        <taxon>Euphorbiaceae</taxon>
        <taxon>Crotonoideae</taxon>
        <taxon>Micrandreae</taxon>
        <taxon>Hevea</taxon>
    </lineage>
</organism>
<keyword evidence="4" id="KW-1185">Reference proteome</keyword>